<organism evidence="1 2">
    <name type="scientific">Coleofasciculus chthonoplastes PCC 7420</name>
    <dbReference type="NCBI Taxonomy" id="118168"/>
    <lineage>
        <taxon>Bacteria</taxon>
        <taxon>Bacillati</taxon>
        <taxon>Cyanobacteriota</taxon>
        <taxon>Cyanophyceae</taxon>
        <taxon>Coleofasciculales</taxon>
        <taxon>Coleofasciculaceae</taxon>
        <taxon>Coleofasciculus</taxon>
    </lineage>
</organism>
<dbReference type="RefSeq" id="WP_006103800.1">
    <property type="nucleotide sequence ID" value="NZ_DS989860.1"/>
</dbReference>
<evidence type="ECO:0000313" key="1">
    <source>
        <dbReference type="EMBL" id="EDX72998.1"/>
    </source>
</evidence>
<dbReference type="EMBL" id="DS989860">
    <property type="protein sequence ID" value="EDX72998.1"/>
    <property type="molecule type" value="Genomic_DNA"/>
</dbReference>
<keyword evidence="2" id="KW-1185">Reference proteome</keyword>
<reference evidence="1 2" key="1">
    <citation type="submission" date="2008-07" db="EMBL/GenBank/DDBJ databases">
        <authorList>
            <person name="Tandeau de Marsac N."/>
            <person name="Ferriera S."/>
            <person name="Johnson J."/>
            <person name="Kravitz S."/>
            <person name="Beeson K."/>
            <person name="Sutton G."/>
            <person name="Rogers Y.-H."/>
            <person name="Friedman R."/>
            <person name="Frazier M."/>
            <person name="Venter J.C."/>
        </authorList>
    </citation>
    <scope>NUCLEOTIDE SEQUENCE [LARGE SCALE GENOMIC DNA]</scope>
    <source>
        <strain evidence="1 2">PCC 7420</strain>
    </source>
</reference>
<evidence type="ECO:0008006" key="3">
    <source>
        <dbReference type="Google" id="ProtNLM"/>
    </source>
</evidence>
<dbReference type="AlphaFoldDB" id="B4VYN8"/>
<dbReference type="Gene3D" id="3.40.1260.10">
    <property type="entry name" value="DsrEFH-like"/>
    <property type="match status" value="1"/>
</dbReference>
<sequence length="126" mass="13660">MKALQIIESAYRCTIEEQDDPSVWISQAMKGAGADLDILLRGNAVNYAVSGQDASGLVFGNKPQTQPPKLDQDLQGAIEKGITVYIVADDVKSRGIPEGKMINGVTQVAGQDLPGLFGNYDQIWHW</sequence>
<protein>
    <recommendedName>
        <fullName evidence="3">DsrE/DsrF-like family</fullName>
    </recommendedName>
</protein>
<dbReference type="InterPro" id="IPR027396">
    <property type="entry name" value="DsrEFH-like"/>
</dbReference>
<evidence type="ECO:0000313" key="2">
    <source>
        <dbReference type="Proteomes" id="UP000003835"/>
    </source>
</evidence>
<dbReference type="eggNOG" id="ENOG5032VEW">
    <property type="taxonomic scope" value="Bacteria"/>
</dbReference>
<accession>B4VYN8</accession>
<dbReference type="SUPFAM" id="SSF75169">
    <property type="entry name" value="DsrEFH-like"/>
    <property type="match status" value="1"/>
</dbReference>
<gene>
    <name evidence="1" type="ORF">MC7420_2616</name>
</gene>
<dbReference type="HOGENOM" id="CLU_158696_0_0_3"/>
<dbReference type="OrthoDB" id="427514at2"/>
<name>B4VYN8_9CYAN</name>
<dbReference type="Proteomes" id="UP000003835">
    <property type="component" value="Unassembled WGS sequence"/>
</dbReference>
<dbReference type="STRING" id="118168.MC7420_2616"/>
<proteinExistence type="predicted"/>